<evidence type="ECO:0008006" key="3">
    <source>
        <dbReference type="Google" id="ProtNLM"/>
    </source>
</evidence>
<name>A0A0M0JU64_9EUKA</name>
<dbReference type="AlphaFoldDB" id="A0A0M0JU64"/>
<sequence>MRAVVDNFVASMLPFDESVRVSHIDWCECQDAMPPTLYVDDWTVLREVVNPYTLRAGDHCIVSVNVLHKLWKWSDMLCSALTSWEVLPFRLFHHFVVLDDVASIGANGVPLRADGTPVRIAEFSDSFVNAMRRLTMEGYSLTALLRNIHRVLTNPARFHTPPLADYVHRRQPGRCGIFVVAQQLSEEQRRRTVENALTLARSNEAPVYCVFSSNCEHLAWQLDASSSYKGRFVSPQVAHNMWKAFRLSLCLVAVVCLRVLASLPADRPLSHAAFATLYHLFATVPMGAQVQACLVRTAVNLTQRRGAGDLEKGTYEYLMIKETFRAAWLAILGTRSGRPVRASRRRPWSMPVAIKMSHCDPKYGL</sequence>
<keyword evidence="2" id="KW-1185">Reference proteome</keyword>
<comment type="caution">
    <text evidence="1">The sequence shown here is derived from an EMBL/GenBank/DDBJ whole genome shotgun (WGS) entry which is preliminary data.</text>
</comment>
<protein>
    <recommendedName>
        <fullName evidence="3">LRAT domain-containing protein</fullName>
    </recommendedName>
</protein>
<evidence type="ECO:0000313" key="1">
    <source>
        <dbReference type="EMBL" id="KOO30045.1"/>
    </source>
</evidence>
<dbReference type="Proteomes" id="UP000037460">
    <property type="component" value="Unassembled WGS sequence"/>
</dbReference>
<evidence type="ECO:0000313" key="2">
    <source>
        <dbReference type="Proteomes" id="UP000037460"/>
    </source>
</evidence>
<dbReference type="OrthoDB" id="409469at2759"/>
<organism evidence="1 2">
    <name type="scientific">Chrysochromulina tobinii</name>
    <dbReference type="NCBI Taxonomy" id="1460289"/>
    <lineage>
        <taxon>Eukaryota</taxon>
        <taxon>Haptista</taxon>
        <taxon>Haptophyta</taxon>
        <taxon>Prymnesiophyceae</taxon>
        <taxon>Prymnesiales</taxon>
        <taxon>Chrysochromulinaceae</taxon>
        <taxon>Chrysochromulina</taxon>
    </lineage>
</organism>
<proteinExistence type="predicted"/>
<dbReference type="EMBL" id="JWZX01002303">
    <property type="protein sequence ID" value="KOO30045.1"/>
    <property type="molecule type" value="Genomic_DNA"/>
</dbReference>
<gene>
    <name evidence="1" type="ORF">Ctob_013115</name>
</gene>
<reference evidence="2" key="1">
    <citation type="journal article" date="2015" name="PLoS Genet.">
        <title>Genome Sequence and Transcriptome Analyses of Chrysochromulina tobin: Metabolic Tools for Enhanced Algal Fitness in the Prominent Order Prymnesiales (Haptophyceae).</title>
        <authorList>
            <person name="Hovde B.T."/>
            <person name="Deodato C.R."/>
            <person name="Hunsperger H.M."/>
            <person name="Ryken S.A."/>
            <person name="Yost W."/>
            <person name="Jha R.K."/>
            <person name="Patterson J."/>
            <person name="Monnat R.J. Jr."/>
            <person name="Barlow S.B."/>
            <person name="Starkenburg S.R."/>
            <person name="Cattolico R.A."/>
        </authorList>
    </citation>
    <scope>NUCLEOTIDE SEQUENCE</scope>
    <source>
        <strain evidence="2">CCMP291</strain>
    </source>
</reference>
<accession>A0A0M0JU64</accession>